<protein>
    <submittedName>
        <fullName evidence="3">M28 family peptidase</fullName>
    </submittedName>
</protein>
<reference evidence="3 4" key="1">
    <citation type="submission" date="2019-11" db="EMBL/GenBank/DDBJ databases">
        <title>Pedobacter sp. HMF7056 Genome sequencing and assembly.</title>
        <authorList>
            <person name="Kang H."/>
            <person name="Kim H."/>
            <person name="Joh K."/>
        </authorList>
    </citation>
    <scope>NUCLEOTIDE SEQUENCE [LARGE SCALE GENOMIC DNA]</scope>
    <source>
        <strain evidence="3 4">HMF7056</strain>
    </source>
</reference>
<accession>A0A7K1XV15</accession>
<name>A0A7K1XV15_9SPHI</name>
<sequence length="520" mass="57635">MKRSLLFSGFLLLATQLLAQEDPKVVKYAGLIAPASARKHLTILASDEFEGRETGTPGAEKAAQYLADEFKKLGLGAPVSGSHLMPVPLVENKLSINFSVNGRTPDRSREYYIPDVTTSRDIKTDEILFIGYGSDVELGDADIRGKVVLWINEDIPLIDGRAYTGFAQSPDRAARLKSLMRKGPAMILGVNRELSDILKKYGEALTDDPMTVRSKSVQPLSKDPVVVYVTNEFADKLVQPAKKTYVQLRRTAAGKGNIVTPVAASVQMKYDVTVRDLVANNILGYLEGSDLKEEVLVFSAHYDHIGLTGKEDDKVYNGADDDGSGTTALLEIAKAFAAAKSEGNGPRRSILFLANVGEEKGLLGSKYYTDNALFPLKKTVADLNMDMIGRVGPDYAGLRDSANYVYLVGPSIMSKDLKQISDEVNSRYDQLILDYKYDDATEQERIFFRSDHYNFAKEGIPVIFYSNGEHPEYHKAGDEVGKINFPLLVKRARLVFYTGWELANRDKRPKAESIKKLKEY</sequence>
<dbReference type="GO" id="GO:0008235">
    <property type="term" value="F:metalloexopeptidase activity"/>
    <property type="evidence" value="ECO:0007669"/>
    <property type="project" value="InterPro"/>
</dbReference>
<comment type="caution">
    <text evidence="3">The sequence shown here is derived from an EMBL/GenBank/DDBJ whole genome shotgun (WGS) entry which is preliminary data.</text>
</comment>
<dbReference type="InterPro" id="IPR045175">
    <property type="entry name" value="M28_fam"/>
</dbReference>
<dbReference type="SUPFAM" id="SSF53187">
    <property type="entry name" value="Zn-dependent exopeptidases"/>
    <property type="match status" value="1"/>
</dbReference>
<dbReference type="InterPro" id="IPR007484">
    <property type="entry name" value="Peptidase_M28"/>
</dbReference>
<feature type="signal peptide" evidence="1">
    <location>
        <begin position="1"/>
        <end position="19"/>
    </location>
</feature>
<organism evidence="3 4">
    <name type="scientific">Hufsiella ginkgonis</name>
    <dbReference type="NCBI Taxonomy" id="2695274"/>
    <lineage>
        <taxon>Bacteria</taxon>
        <taxon>Pseudomonadati</taxon>
        <taxon>Bacteroidota</taxon>
        <taxon>Sphingobacteriia</taxon>
        <taxon>Sphingobacteriales</taxon>
        <taxon>Sphingobacteriaceae</taxon>
        <taxon>Hufsiella</taxon>
    </lineage>
</organism>
<dbReference type="AlphaFoldDB" id="A0A7K1XV15"/>
<dbReference type="PANTHER" id="PTHR12147">
    <property type="entry name" value="METALLOPEPTIDASE M28 FAMILY MEMBER"/>
    <property type="match status" value="1"/>
</dbReference>
<dbReference type="Gene3D" id="3.40.630.10">
    <property type="entry name" value="Zn peptidases"/>
    <property type="match status" value="2"/>
</dbReference>
<dbReference type="Proteomes" id="UP000451233">
    <property type="component" value="Unassembled WGS sequence"/>
</dbReference>
<dbReference type="RefSeq" id="WP_160905771.1">
    <property type="nucleotide sequence ID" value="NZ_WVHS01000001.1"/>
</dbReference>
<keyword evidence="4" id="KW-1185">Reference proteome</keyword>
<feature type="domain" description="Peptidase M28" evidence="2">
    <location>
        <begin position="281"/>
        <end position="496"/>
    </location>
</feature>
<dbReference type="GO" id="GO:0006508">
    <property type="term" value="P:proteolysis"/>
    <property type="evidence" value="ECO:0007669"/>
    <property type="project" value="InterPro"/>
</dbReference>
<evidence type="ECO:0000313" key="4">
    <source>
        <dbReference type="Proteomes" id="UP000451233"/>
    </source>
</evidence>
<dbReference type="PANTHER" id="PTHR12147:SF26">
    <property type="entry name" value="PEPTIDASE M28 DOMAIN-CONTAINING PROTEIN"/>
    <property type="match status" value="1"/>
</dbReference>
<proteinExistence type="predicted"/>
<gene>
    <name evidence="3" type="ORF">GS398_05905</name>
</gene>
<dbReference type="Pfam" id="PF04389">
    <property type="entry name" value="Peptidase_M28"/>
    <property type="match status" value="1"/>
</dbReference>
<keyword evidence="1" id="KW-0732">Signal</keyword>
<evidence type="ECO:0000256" key="1">
    <source>
        <dbReference type="SAM" id="SignalP"/>
    </source>
</evidence>
<dbReference type="EMBL" id="WVHS01000001">
    <property type="protein sequence ID" value="MXV14824.1"/>
    <property type="molecule type" value="Genomic_DNA"/>
</dbReference>
<evidence type="ECO:0000313" key="3">
    <source>
        <dbReference type="EMBL" id="MXV14824.1"/>
    </source>
</evidence>
<feature type="chain" id="PRO_5029555923" evidence="1">
    <location>
        <begin position="20"/>
        <end position="520"/>
    </location>
</feature>
<evidence type="ECO:0000259" key="2">
    <source>
        <dbReference type="Pfam" id="PF04389"/>
    </source>
</evidence>